<feature type="coiled-coil region" evidence="1">
    <location>
        <begin position="97"/>
        <end position="124"/>
    </location>
</feature>
<dbReference type="Proteomes" id="UP000551758">
    <property type="component" value="Unassembled WGS sequence"/>
</dbReference>
<protein>
    <submittedName>
        <fullName evidence="2">Uncharacterized protein</fullName>
    </submittedName>
</protein>
<proteinExistence type="predicted"/>
<sequence>KCIKLHISVDFLDSNITIIELVSVSNSIEVKCWGSQSTQTVFLFIQVKREEKQAIHINVGEKLLTNHQEEIISLRQLHIMIKHMINQVKEDIYCMSQDFYKNDILKLEEDIAKLKREGNASIQNVQEKRQPHFLRASFCQEIIRIFQDSSDSYLCLEMWKTDTGDTVVKEDYEENEHSICEEKVDIEKTFINEYFNRL</sequence>
<evidence type="ECO:0000256" key="1">
    <source>
        <dbReference type="SAM" id="Coils"/>
    </source>
</evidence>
<gene>
    <name evidence="2" type="ORF">HPG69_016280</name>
</gene>
<keyword evidence="3" id="KW-1185">Reference proteome</keyword>
<reference evidence="2 3" key="1">
    <citation type="journal article" date="2020" name="Mol. Biol. Evol.">
        <title>Interspecific Gene Flow and the Evolution of Specialization in Black and White Rhinoceros.</title>
        <authorList>
            <person name="Moodley Y."/>
            <person name="Westbury M.V."/>
            <person name="Russo I.M."/>
            <person name="Gopalakrishnan S."/>
            <person name="Rakotoarivelo A."/>
            <person name="Olsen R.A."/>
            <person name="Prost S."/>
            <person name="Tunstall T."/>
            <person name="Ryder O.A."/>
            <person name="Dalen L."/>
            <person name="Bruford M.W."/>
        </authorList>
    </citation>
    <scope>NUCLEOTIDE SEQUENCE [LARGE SCALE GENOMIC DNA]</scope>
    <source>
        <strain evidence="2">SBR-YM</strain>
        <tissue evidence="2">Skin</tissue>
    </source>
</reference>
<dbReference type="EMBL" id="JACDTQ010001128">
    <property type="protein sequence ID" value="KAF5923793.1"/>
    <property type="molecule type" value="Genomic_DNA"/>
</dbReference>
<dbReference type="AlphaFoldDB" id="A0A7J7F6Y4"/>
<evidence type="ECO:0000313" key="2">
    <source>
        <dbReference type="EMBL" id="KAF5923793.1"/>
    </source>
</evidence>
<keyword evidence="1" id="KW-0175">Coiled coil</keyword>
<comment type="caution">
    <text evidence="2">The sequence shown here is derived from an EMBL/GenBank/DDBJ whole genome shotgun (WGS) entry which is preliminary data.</text>
</comment>
<organism evidence="2 3">
    <name type="scientific">Diceros bicornis minor</name>
    <name type="common">South-central black rhinoceros</name>
    <dbReference type="NCBI Taxonomy" id="77932"/>
    <lineage>
        <taxon>Eukaryota</taxon>
        <taxon>Metazoa</taxon>
        <taxon>Chordata</taxon>
        <taxon>Craniata</taxon>
        <taxon>Vertebrata</taxon>
        <taxon>Euteleostomi</taxon>
        <taxon>Mammalia</taxon>
        <taxon>Eutheria</taxon>
        <taxon>Laurasiatheria</taxon>
        <taxon>Perissodactyla</taxon>
        <taxon>Rhinocerotidae</taxon>
        <taxon>Diceros</taxon>
    </lineage>
</organism>
<evidence type="ECO:0000313" key="3">
    <source>
        <dbReference type="Proteomes" id="UP000551758"/>
    </source>
</evidence>
<feature type="non-terminal residue" evidence="2">
    <location>
        <position position="198"/>
    </location>
</feature>
<accession>A0A7J7F6Y4</accession>
<name>A0A7J7F6Y4_DICBM</name>